<evidence type="ECO:0000259" key="12">
    <source>
        <dbReference type="Pfam" id="PF13439"/>
    </source>
</evidence>
<evidence type="ECO:0000313" key="14">
    <source>
        <dbReference type="Proteomes" id="UP001372834"/>
    </source>
</evidence>
<evidence type="ECO:0000259" key="11">
    <source>
        <dbReference type="Pfam" id="PF00534"/>
    </source>
</evidence>
<dbReference type="InterPro" id="IPR027054">
    <property type="entry name" value="ALG2"/>
</dbReference>
<reference evidence="13 14" key="1">
    <citation type="submission" date="2023-10" db="EMBL/GenBank/DDBJ databases">
        <title>Genomes of two closely related lineages of the louse Polyplax serrata with different host specificities.</title>
        <authorList>
            <person name="Martinu J."/>
            <person name="Tarabai H."/>
            <person name="Stefka J."/>
            <person name="Hypsa V."/>
        </authorList>
    </citation>
    <scope>NUCLEOTIDE SEQUENCE [LARGE SCALE GENOMIC DNA]</scope>
    <source>
        <strain evidence="13">HR10_N</strain>
    </source>
</reference>
<evidence type="ECO:0000256" key="6">
    <source>
        <dbReference type="ARBA" id="ARBA00022989"/>
    </source>
</evidence>
<dbReference type="InterPro" id="IPR028098">
    <property type="entry name" value="Glyco_trans_4-like_N"/>
</dbReference>
<dbReference type="GO" id="GO:0004378">
    <property type="term" value="F:GDP-Man:Man(1)GlcNAc(2)-PP-Dol alpha-1,3-mannosyltransferase activity"/>
    <property type="evidence" value="ECO:0007669"/>
    <property type="project" value="UniProtKB-UniRule"/>
</dbReference>
<evidence type="ECO:0000313" key="13">
    <source>
        <dbReference type="EMBL" id="KAK6636667.1"/>
    </source>
</evidence>
<evidence type="ECO:0000256" key="10">
    <source>
        <dbReference type="RuleBase" id="RU367136"/>
    </source>
</evidence>
<comment type="catalytic activity">
    <reaction evidence="9 10">
        <text>an alpha-D-Man-(1-&gt;3)-beta-D-Man-(1-&gt;4)-beta-D-GlcNAc-(1-&gt;4)-alpha-D-GlcNAc-diphospho-di-trans,poly-cis-dolichol + GDP-alpha-D-mannose = an alpha-D-Man-(1-&gt;3)-[alpha-D-Man-(1-&gt;6)]-beta-D-Man-(1-&gt;4)-beta-D-GlcNAc-(1-&gt;4)-alpha-D-GlcNAc-diphospho-di-trans,poly-cis-dolichol + GDP + H(+)</text>
        <dbReference type="Rhea" id="RHEA:29519"/>
        <dbReference type="Rhea" id="RHEA-COMP:19513"/>
        <dbReference type="Rhea" id="RHEA-COMP:19515"/>
        <dbReference type="ChEBI" id="CHEBI:15378"/>
        <dbReference type="ChEBI" id="CHEBI:57527"/>
        <dbReference type="ChEBI" id="CHEBI:58189"/>
        <dbReference type="ChEBI" id="CHEBI:132510"/>
        <dbReference type="ChEBI" id="CHEBI:132511"/>
        <dbReference type="EC" id="2.4.1.257"/>
    </reaction>
    <physiologicalReaction direction="left-to-right" evidence="9 10">
        <dbReference type="Rhea" id="RHEA:29520"/>
    </physiologicalReaction>
</comment>
<dbReference type="EC" id="2.4.1.132" evidence="10"/>
<evidence type="ECO:0000256" key="9">
    <source>
        <dbReference type="ARBA" id="ARBA00045104"/>
    </source>
</evidence>
<dbReference type="PANTHER" id="PTHR45918">
    <property type="entry name" value="ALPHA-1,3/1,6-MANNOSYLTRANSFERASE ALG2"/>
    <property type="match status" value="1"/>
</dbReference>
<name>A0AAN8Q4K1_POLSC</name>
<dbReference type="GO" id="GO:0005789">
    <property type="term" value="C:endoplasmic reticulum membrane"/>
    <property type="evidence" value="ECO:0007669"/>
    <property type="project" value="UniProtKB-SubCell"/>
</dbReference>
<evidence type="ECO:0000256" key="1">
    <source>
        <dbReference type="ARBA" id="ARBA00004922"/>
    </source>
</evidence>
<dbReference type="FunFam" id="3.40.50.2000:FF:000210">
    <property type="entry name" value="Alpha-1,3/1,6-mannosyltransferase ALG2"/>
    <property type="match status" value="1"/>
</dbReference>
<feature type="domain" description="Glycosyltransferase subfamily 4-like N-terminal" evidence="12">
    <location>
        <begin position="13"/>
        <end position="173"/>
    </location>
</feature>
<dbReference type="PANTHER" id="PTHR45918:SF1">
    <property type="entry name" value="ALPHA-1,3_1,6-MANNOSYLTRANSFERASE ALG2"/>
    <property type="match status" value="1"/>
</dbReference>
<gene>
    <name evidence="13" type="ORF">RUM43_010329</name>
</gene>
<comment type="caution">
    <text evidence="13">The sequence shown here is derived from an EMBL/GenBank/DDBJ whole genome shotgun (WGS) entry which is preliminary data.</text>
</comment>
<sequence>MTRVTFLHPDLGIGGAERLVVDAALALKKYGNTVNIVTTHHDKNRAFEETVNGEIPVTVVGNWIPRSIFGRFYALMAYLRMIYAAFYVIFCSEFIPDVAFCDLVSVAVPILRLRIKSVIFYCHFPDQLLSQPEGCLKAMYRVPLNWLEEISTASATHIFVNSKFTAGVFQNTFQRIKKCPDILYPSLNMSFFDSANDFVVPKGLKGIFEKGNTCFLSINRYERKKDLNLALYALSELKALISDSDWDKVHLIVSGGYDVRVTENVEYFEELSNAVKDLDLVGHVTFLRSMSDAEKISLLKMCSCLIYTPSNEHFGIVPIEAMYMSKPVIAVNSGGPTETIENEVTGFLCPPTPPAFADAMSKFVFDKSLCSKLGEKGRERVNSLFSFSEFSTKLNNVVTDLVDKKKQ</sequence>
<dbReference type="EMBL" id="JAWJWE010000004">
    <property type="protein sequence ID" value="KAK6636667.1"/>
    <property type="molecule type" value="Genomic_DNA"/>
</dbReference>
<comment type="function">
    <text evidence="10">Mannosylates Man(2)GlcNAc(2)-dolichol diphosphate and Man(1)GlcNAc(2)-dolichol diphosphate to form Man(3)GlcNAc(2)-dolichol diphosphate.</text>
</comment>
<evidence type="ECO:0000256" key="5">
    <source>
        <dbReference type="ARBA" id="ARBA00022824"/>
    </source>
</evidence>
<evidence type="ECO:0000256" key="7">
    <source>
        <dbReference type="ARBA" id="ARBA00023136"/>
    </source>
</evidence>
<dbReference type="CDD" id="cd03805">
    <property type="entry name" value="GT4_ALG2-like"/>
    <property type="match status" value="1"/>
</dbReference>
<feature type="transmembrane region" description="Helical" evidence="10">
    <location>
        <begin position="72"/>
        <end position="90"/>
    </location>
</feature>
<dbReference type="EC" id="2.4.1.257" evidence="10"/>
<dbReference type="AlphaFoldDB" id="A0AAN8Q4K1"/>
<feature type="domain" description="Glycosyl transferase family 1" evidence="11">
    <location>
        <begin position="210"/>
        <end position="380"/>
    </location>
</feature>
<evidence type="ECO:0000256" key="4">
    <source>
        <dbReference type="ARBA" id="ARBA00022692"/>
    </source>
</evidence>
<keyword evidence="6 10" id="KW-1133">Transmembrane helix</keyword>
<dbReference type="Gene3D" id="3.40.50.2000">
    <property type="entry name" value="Glycogen Phosphorylase B"/>
    <property type="match status" value="2"/>
</dbReference>
<accession>A0AAN8Q4K1</accession>
<evidence type="ECO:0000256" key="2">
    <source>
        <dbReference type="ARBA" id="ARBA00022676"/>
    </source>
</evidence>
<dbReference type="Pfam" id="PF00534">
    <property type="entry name" value="Glycos_transf_1"/>
    <property type="match status" value="1"/>
</dbReference>
<evidence type="ECO:0000256" key="3">
    <source>
        <dbReference type="ARBA" id="ARBA00022679"/>
    </source>
</evidence>
<comment type="subcellular location">
    <subcellularLocation>
        <location evidence="10">Endoplasmic reticulum membrane</location>
        <topology evidence="10">Single-pass membrane protein</topology>
    </subcellularLocation>
</comment>
<keyword evidence="5" id="KW-0256">Endoplasmic reticulum</keyword>
<dbReference type="InterPro" id="IPR001296">
    <property type="entry name" value="Glyco_trans_1"/>
</dbReference>
<proteinExistence type="inferred from homology"/>
<protein>
    <recommendedName>
        <fullName evidence="10">Alpha-1,3/1,6-mannosyltransferase ALG2</fullName>
        <ecNumber evidence="10">2.4.1.132</ecNumber>
        <ecNumber evidence="10">2.4.1.257</ecNumber>
    </recommendedName>
    <alternativeName>
        <fullName evidence="10">GDP-Man:Man(1)GlcNAc(2)-PP-Dol alpha-1,3-mannosyltransferase</fullName>
    </alternativeName>
</protein>
<organism evidence="13 14">
    <name type="scientific">Polyplax serrata</name>
    <name type="common">Common mouse louse</name>
    <dbReference type="NCBI Taxonomy" id="468196"/>
    <lineage>
        <taxon>Eukaryota</taxon>
        <taxon>Metazoa</taxon>
        <taxon>Ecdysozoa</taxon>
        <taxon>Arthropoda</taxon>
        <taxon>Hexapoda</taxon>
        <taxon>Insecta</taxon>
        <taxon>Pterygota</taxon>
        <taxon>Neoptera</taxon>
        <taxon>Paraneoptera</taxon>
        <taxon>Psocodea</taxon>
        <taxon>Troctomorpha</taxon>
        <taxon>Phthiraptera</taxon>
        <taxon>Anoplura</taxon>
        <taxon>Polyplacidae</taxon>
        <taxon>Polyplax</taxon>
    </lineage>
</organism>
<dbReference type="Pfam" id="PF13439">
    <property type="entry name" value="Glyco_transf_4"/>
    <property type="match status" value="1"/>
</dbReference>
<dbReference type="Proteomes" id="UP001372834">
    <property type="component" value="Unassembled WGS sequence"/>
</dbReference>
<keyword evidence="4 10" id="KW-0812">Transmembrane</keyword>
<dbReference type="SUPFAM" id="SSF53756">
    <property type="entry name" value="UDP-Glycosyltransferase/glycogen phosphorylase"/>
    <property type="match status" value="1"/>
</dbReference>
<keyword evidence="7 10" id="KW-0472">Membrane</keyword>
<comment type="pathway">
    <text evidence="1 10">Protein modification; protein glycosylation.</text>
</comment>
<dbReference type="GO" id="GO:0102704">
    <property type="term" value="F:GDP-Man:Man(2)GlcNAc(2)-PP-Dol alpha-1,6-mannosyltransferase activity"/>
    <property type="evidence" value="ECO:0007669"/>
    <property type="project" value="UniProtKB-UniRule"/>
</dbReference>
<keyword evidence="2 10" id="KW-0328">Glycosyltransferase</keyword>
<keyword evidence="3 10" id="KW-0808">Transferase</keyword>
<evidence type="ECO:0000256" key="8">
    <source>
        <dbReference type="ARBA" id="ARBA00045103"/>
    </source>
</evidence>
<comment type="similarity">
    <text evidence="10">Belongs to the glycosyltransferase group 1 family.</text>
</comment>
<comment type="catalytic activity">
    <reaction evidence="8 10">
        <text>a beta-D-Man-(1-&gt;4)-beta-D-GlcNAc-(1-&gt;4)-alpha-D-GlcNAc-diphospho-di-trans,poly-cis-dolichol + GDP-alpha-D-mannose = an alpha-D-Man-(1-&gt;3)-beta-D-Man-(1-&gt;4)-beta-D-GlcNAc-(1-&gt;4)-alpha-D-GlcNAc-diphospho-di-trans,poly-cis-dolichol + GDP + H(+)</text>
        <dbReference type="Rhea" id="RHEA:29515"/>
        <dbReference type="Rhea" id="RHEA-COMP:19511"/>
        <dbReference type="Rhea" id="RHEA-COMP:19513"/>
        <dbReference type="ChEBI" id="CHEBI:15378"/>
        <dbReference type="ChEBI" id="CHEBI:57527"/>
        <dbReference type="ChEBI" id="CHEBI:58189"/>
        <dbReference type="ChEBI" id="CHEBI:58472"/>
        <dbReference type="ChEBI" id="CHEBI:132510"/>
        <dbReference type="EC" id="2.4.1.132"/>
    </reaction>
    <physiologicalReaction direction="left-to-right" evidence="8 10">
        <dbReference type="Rhea" id="RHEA:29516"/>
    </physiologicalReaction>
</comment>